<feature type="domain" description="Protein kinase" evidence="7">
    <location>
        <begin position="142"/>
        <end position="420"/>
    </location>
</feature>
<dbReference type="SUPFAM" id="SSF56112">
    <property type="entry name" value="Protein kinase-like (PK-like)"/>
    <property type="match status" value="2"/>
</dbReference>
<dbReference type="InterPro" id="IPR000719">
    <property type="entry name" value="Prot_kinase_dom"/>
</dbReference>
<organism evidence="8 9">
    <name type="scientific">Jimgerdemannia flammicorona</name>
    <dbReference type="NCBI Taxonomy" id="994334"/>
    <lineage>
        <taxon>Eukaryota</taxon>
        <taxon>Fungi</taxon>
        <taxon>Fungi incertae sedis</taxon>
        <taxon>Mucoromycota</taxon>
        <taxon>Mucoromycotina</taxon>
        <taxon>Endogonomycetes</taxon>
        <taxon>Endogonales</taxon>
        <taxon>Endogonaceae</taxon>
        <taxon>Jimgerdemannia</taxon>
    </lineage>
</organism>
<evidence type="ECO:0000256" key="5">
    <source>
        <dbReference type="ARBA" id="ARBA00022840"/>
    </source>
</evidence>
<keyword evidence="2" id="KW-0808">Transferase</keyword>
<dbReference type="Proteomes" id="UP000274822">
    <property type="component" value="Unassembled WGS sequence"/>
</dbReference>
<sequence length="532" mass="59680">ISDFGLSKTFTSISRGSQLGRTLRYIPPERLSDQKLTHQELILCDIYAYGLIVLEVATDGKQLYGEMSNQAVIIAKIRAVAQPHYTSDLPYDTPRTFRDIVNQCLKCNPSDRPSLTLVQDSFKAYAGNTPPPPSLPRTVPKTLSPVPIKEGDNGGSTESNGGDKEEGDGRGREYVRVVYVSSRYKRVRQLRRRRLRSGATEVRPCSTEVAPGHGTLPRPVVIIVIFFFLPGTESGSDDHVTPPISYNKRRVICRPTLNSTEMIRVEVSSSILHRGLNHGKEGAKLRISDFGLSKTFTSISRGSQLGRTLRYIPPERLSRQKLTHQELILCDIYAYGLVVLEVVTDGKQLYGEMSNQTVIIAKFHEVDQPHYADGLPDDTPRTFQEIVNRCLKYNPSDRPSLTLVQDSFKAYTDNIPSPLILLRIMPETLSLVPINEGDDAEEGGDGGGRECIRLVHVYVSSRRKRVRQLRRRRRLRSGATEVRPCPTEVAPGHRTLPRPVVIIVIFFFFYPGLNAETTWTSDSHKCNVAHFV</sequence>
<evidence type="ECO:0000256" key="3">
    <source>
        <dbReference type="ARBA" id="ARBA00022741"/>
    </source>
</evidence>
<name>A0A433QWH0_9FUNG</name>
<feature type="region of interest" description="Disordered" evidence="6">
    <location>
        <begin position="123"/>
        <end position="170"/>
    </location>
</feature>
<evidence type="ECO:0000256" key="2">
    <source>
        <dbReference type="ARBA" id="ARBA00022679"/>
    </source>
</evidence>
<dbReference type="InterPro" id="IPR011009">
    <property type="entry name" value="Kinase-like_dom_sf"/>
</dbReference>
<dbReference type="GO" id="GO:0004674">
    <property type="term" value="F:protein serine/threonine kinase activity"/>
    <property type="evidence" value="ECO:0007669"/>
    <property type="project" value="UniProtKB-EC"/>
</dbReference>
<evidence type="ECO:0000259" key="7">
    <source>
        <dbReference type="PROSITE" id="PS50011"/>
    </source>
</evidence>
<dbReference type="PANTHER" id="PTHR43671:SF13">
    <property type="entry name" value="SERINE_THREONINE-PROTEIN KINASE NEK2"/>
    <property type="match status" value="1"/>
</dbReference>
<feature type="non-terminal residue" evidence="8">
    <location>
        <position position="1"/>
    </location>
</feature>
<accession>A0A433QWH0</accession>
<reference evidence="8 9" key="1">
    <citation type="journal article" date="2018" name="New Phytol.">
        <title>Phylogenomics of Endogonaceae and evolution of mycorrhizas within Mucoromycota.</title>
        <authorList>
            <person name="Chang Y."/>
            <person name="Desiro A."/>
            <person name="Na H."/>
            <person name="Sandor L."/>
            <person name="Lipzen A."/>
            <person name="Clum A."/>
            <person name="Barry K."/>
            <person name="Grigoriev I.V."/>
            <person name="Martin F.M."/>
            <person name="Stajich J.E."/>
            <person name="Smith M.E."/>
            <person name="Bonito G."/>
            <person name="Spatafora J.W."/>
        </authorList>
    </citation>
    <scope>NUCLEOTIDE SEQUENCE [LARGE SCALE GENOMIC DNA]</scope>
    <source>
        <strain evidence="8 9">AD002</strain>
    </source>
</reference>
<evidence type="ECO:0000313" key="8">
    <source>
        <dbReference type="EMBL" id="RUS34057.1"/>
    </source>
</evidence>
<feature type="compositionally biased region" description="Basic and acidic residues" evidence="6">
    <location>
        <begin position="161"/>
        <end position="170"/>
    </location>
</feature>
<gene>
    <name evidence="8" type="ORF">BC938DRAFT_482647</name>
</gene>
<dbReference type="PANTHER" id="PTHR43671">
    <property type="entry name" value="SERINE/THREONINE-PROTEIN KINASE NEK"/>
    <property type="match status" value="1"/>
</dbReference>
<keyword evidence="3" id="KW-0547">Nucleotide-binding</keyword>
<dbReference type="InterPro" id="IPR050660">
    <property type="entry name" value="NEK_Ser/Thr_kinase"/>
</dbReference>
<proteinExistence type="predicted"/>
<keyword evidence="5" id="KW-0067">ATP-binding</keyword>
<feature type="domain" description="Protein kinase" evidence="7">
    <location>
        <begin position="1"/>
        <end position="126"/>
    </location>
</feature>
<dbReference type="Gene3D" id="1.10.510.10">
    <property type="entry name" value="Transferase(Phosphotransferase) domain 1"/>
    <property type="match status" value="2"/>
</dbReference>
<evidence type="ECO:0000256" key="1">
    <source>
        <dbReference type="ARBA" id="ARBA00012513"/>
    </source>
</evidence>
<dbReference type="EMBL" id="RBNJ01000766">
    <property type="protein sequence ID" value="RUS34057.1"/>
    <property type="molecule type" value="Genomic_DNA"/>
</dbReference>
<keyword evidence="4" id="KW-0418">Kinase</keyword>
<evidence type="ECO:0000256" key="6">
    <source>
        <dbReference type="SAM" id="MobiDB-lite"/>
    </source>
</evidence>
<evidence type="ECO:0000256" key="4">
    <source>
        <dbReference type="ARBA" id="ARBA00022777"/>
    </source>
</evidence>
<dbReference type="AlphaFoldDB" id="A0A433QWH0"/>
<protein>
    <recommendedName>
        <fullName evidence="1">non-specific serine/threonine protein kinase</fullName>
        <ecNumber evidence="1">2.7.11.1</ecNumber>
    </recommendedName>
</protein>
<dbReference type="GO" id="GO:0005524">
    <property type="term" value="F:ATP binding"/>
    <property type="evidence" value="ECO:0007669"/>
    <property type="project" value="UniProtKB-KW"/>
</dbReference>
<evidence type="ECO:0000313" key="9">
    <source>
        <dbReference type="Proteomes" id="UP000274822"/>
    </source>
</evidence>
<dbReference type="InterPro" id="IPR001245">
    <property type="entry name" value="Ser-Thr/Tyr_kinase_cat_dom"/>
</dbReference>
<dbReference type="Pfam" id="PF07714">
    <property type="entry name" value="PK_Tyr_Ser-Thr"/>
    <property type="match status" value="2"/>
</dbReference>
<dbReference type="EC" id="2.7.11.1" evidence="1"/>
<comment type="caution">
    <text evidence="8">The sequence shown here is derived from an EMBL/GenBank/DDBJ whole genome shotgun (WGS) entry which is preliminary data.</text>
</comment>
<keyword evidence="9" id="KW-1185">Reference proteome</keyword>
<dbReference type="PROSITE" id="PS50011">
    <property type="entry name" value="PROTEIN_KINASE_DOM"/>
    <property type="match status" value="2"/>
</dbReference>